<organism evidence="21 22">
    <name type="scientific">Marinococcus luteus</name>
    <dbReference type="NCBI Taxonomy" id="1122204"/>
    <lineage>
        <taxon>Bacteria</taxon>
        <taxon>Bacillati</taxon>
        <taxon>Bacillota</taxon>
        <taxon>Bacilli</taxon>
        <taxon>Bacillales</taxon>
        <taxon>Bacillaceae</taxon>
        <taxon>Marinococcus</taxon>
    </lineage>
</organism>
<comment type="catalytic activity">
    <reaction evidence="1 18">
        <text>7-phospho-2-dehydro-3-deoxy-D-arabino-heptonate = 3-dehydroquinate + phosphate</text>
        <dbReference type="Rhea" id="RHEA:21968"/>
        <dbReference type="ChEBI" id="CHEBI:32364"/>
        <dbReference type="ChEBI" id="CHEBI:43474"/>
        <dbReference type="ChEBI" id="CHEBI:58394"/>
        <dbReference type="EC" id="4.2.3.4"/>
    </reaction>
</comment>
<dbReference type="Pfam" id="PF24621">
    <property type="entry name" value="DHQS_C"/>
    <property type="match status" value="1"/>
</dbReference>
<feature type="domain" description="3-dehydroquinate synthase N-terminal" evidence="19">
    <location>
        <begin position="68"/>
        <end position="179"/>
    </location>
</feature>
<evidence type="ECO:0000256" key="7">
    <source>
        <dbReference type="ARBA" id="ARBA00013031"/>
    </source>
</evidence>
<comment type="pathway">
    <text evidence="5 18">Metabolic intermediate biosynthesis; chorismate biosynthesis; chorismate from D-erythrose 4-phosphate and phosphoenolpyruvate: step 2/7.</text>
</comment>
<feature type="binding site" evidence="18">
    <location>
        <begin position="130"/>
        <end position="131"/>
    </location>
    <ligand>
        <name>NAD(+)</name>
        <dbReference type="ChEBI" id="CHEBI:57540"/>
    </ligand>
</feature>
<evidence type="ECO:0000256" key="11">
    <source>
        <dbReference type="ARBA" id="ARBA00022723"/>
    </source>
</evidence>
<dbReference type="GO" id="GO:0003856">
    <property type="term" value="F:3-dehydroquinate synthase activity"/>
    <property type="evidence" value="ECO:0007669"/>
    <property type="project" value="UniProtKB-UniRule"/>
</dbReference>
<evidence type="ECO:0000259" key="19">
    <source>
        <dbReference type="Pfam" id="PF01761"/>
    </source>
</evidence>
<dbReference type="InterPro" id="IPR030963">
    <property type="entry name" value="DHQ_synth_fam"/>
</dbReference>
<reference evidence="21 22" key="1">
    <citation type="submission" date="2016-10" db="EMBL/GenBank/DDBJ databases">
        <authorList>
            <person name="de Groot N.N."/>
        </authorList>
    </citation>
    <scope>NUCLEOTIDE SEQUENCE [LARGE SCALE GENOMIC DNA]</scope>
    <source>
        <strain evidence="21 22">DSM 23126</strain>
    </source>
</reference>
<feature type="binding site" evidence="18">
    <location>
        <begin position="169"/>
        <end position="172"/>
    </location>
    <ligand>
        <name>NAD(+)</name>
        <dbReference type="ChEBI" id="CHEBI:57540"/>
    </ligand>
</feature>
<comment type="cofactor">
    <cofactor evidence="3">
        <name>Zn(2+)</name>
        <dbReference type="ChEBI" id="CHEBI:29105"/>
    </cofactor>
</comment>
<evidence type="ECO:0000256" key="1">
    <source>
        <dbReference type="ARBA" id="ARBA00001393"/>
    </source>
</evidence>
<keyword evidence="17 18" id="KW-0170">Cobalt</keyword>
<feature type="binding site" evidence="18">
    <location>
        <begin position="106"/>
        <end position="110"/>
    </location>
    <ligand>
        <name>NAD(+)</name>
        <dbReference type="ChEBI" id="CHEBI:57540"/>
    </ligand>
</feature>
<dbReference type="Gene3D" id="3.40.50.1970">
    <property type="match status" value="1"/>
</dbReference>
<evidence type="ECO:0000256" key="10">
    <source>
        <dbReference type="ARBA" id="ARBA00022605"/>
    </source>
</evidence>
<dbReference type="HAMAP" id="MF_00110">
    <property type="entry name" value="DHQ_synthase"/>
    <property type="match status" value="1"/>
</dbReference>
<dbReference type="Proteomes" id="UP000199488">
    <property type="component" value="Unassembled WGS sequence"/>
</dbReference>
<dbReference type="Pfam" id="PF01761">
    <property type="entry name" value="DHQ_synthase"/>
    <property type="match status" value="1"/>
</dbReference>
<keyword evidence="22" id="KW-1185">Reference proteome</keyword>
<keyword evidence="15 18" id="KW-0057">Aromatic amino acid biosynthesis</keyword>
<protein>
    <recommendedName>
        <fullName evidence="8 18">3-dehydroquinate synthase</fullName>
        <shortName evidence="18">DHQS</shortName>
        <ecNumber evidence="7 18">4.2.3.4</ecNumber>
    </recommendedName>
</protein>
<evidence type="ECO:0000256" key="18">
    <source>
        <dbReference type="HAMAP-Rule" id="MF_00110"/>
    </source>
</evidence>
<dbReference type="AlphaFoldDB" id="A0A1H2RCU7"/>
<evidence type="ECO:0000256" key="14">
    <source>
        <dbReference type="ARBA" id="ARBA00023027"/>
    </source>
</evidence>
<dbReference type="InterPro" id="IPR056179">
    <property type="entry name" value="DHQS_C"/>
</dbReference>
<dbReference type="EMBL" id="FNNC01000001">
    <property type="protein sequence ID" value="SDW17038.1"/>
    <property type="molecule type" value="Genomic_DNA"/>
</dbReference>
<dbReference type="SUPFAM" id="SSF56796">
    <property type="entry name" value="Dehydroquinate synthase-like"/>
    <property type="match status" value="1"/>
</dbReference>
<dbReference type="GO" id="GO:0009073">
    <property type="term" value="P:aromatic amino acid family biosynthetic process"/>
    <property type="evidence" value="ECO:0007669"/>
    <property type="project" value="UniProtKB-KW"/>
</dbReference>
<dbReference type="GO" id="GO:0005737">
    <property type="term" value="C:cytoplasm"/>
    <property type="evidence" value="ECO:0007669"/>
    <property type="project" value="UniProtKB-SubCell"/>
</dbReference>
<evidence type="ECO:0000256" key="2">
    <source>
        <dbReference type="ARBA" id="ARBA00001911"/>
    </source>
</evidence>
<keyword evidence="11 18" id="KW-0479">Metal-binding</keyword>
<gene>
    <name evidence="18" type="primary">aroB</name>
    <name evidence="21" type="ORF">SAMN05421781_0698</name>
</gene>
<comment type="cofactor">
    <cofactor evidence="2 18">
        <name>NAD(+)</name>
        <dbReference type="ChEBI" id="CHEBI:57540"/>
    </cofactor>
</comment>
<comment type="cofactor">
    <cofactor evidence="18">
        <name>Co(2+)</name>
        <dbReference type="ChEBI" id="CHEBI:48828"/>
    </cofactor>
    <cofactor evidence="18">
        <name>Zn(2+)</name>
        <dbReference type="ChEBI" id="CHEBI:29105"/>
    </cofactor>
    <text evidence="18">Binds 1 divalent metal cation per subunit. Can use either Co(2+) or Zn(2+).</text>
</comment>
<evidence type="ECO:0000256" key="3">
    <source>
        <dbReference type="ARBA" id="ARBA00001947"/>
    </source>
</evidence>
<dbReference type="PIRSF" id="PIRSF001455">
    <property type="entry name" value="DHQ_synth"/>
    <property type="match status" value="1"/>
</dbReference>
<keyword evidence="12 18" id="KW-0547">Nucleotide-binding</keyword>
<evidence type="ECO:0000256" key="4">
    <source>
        <dbReference type="ARBA" id="ARBA00004496"/>
    </source>
</evidence>
<evidence type="ECO:0000256" key="15">
    <source>
        <dbReference type="ARBA" id="ARBA00023141"/>
    </source>
</evidence>
<dbReference type="FunFam" id="3.40.50.1970:FF:000007">
    <property type="entry name" value="Pentafunctional AROM polypeptide"/>
    <property type="match status" value="1"/>
</dbReference>
<dbReference type="NCBIfam" id="TIGR01357">
    <property type="entry name" value="aroB"/>
    <property type="match status" value="1"/>
</dbReference>
<dbReference type="PANTHER" id="PTHR43622:SF7">
    <property type="entry name" value="3-DEHYDROQUINATE SYNTHASE, CHLOROPLASTIC"/>
    <property type="match status" value="1"/>
</dbReference>
<keyword evidence="9 18" id="KW-0963">Cytoplasm</keyword>
<dbReference type="OrthoDB" id="9806583at2"/>
<dbReference type="GO" id="GO:0009423">
    <property type="term" value="P:chorismate biosynthetic process"/>
    <property type="evidence" value="ECO:0007669"/>
    <property type="project" value="UniProtKB-UniRule"/>
</dbReference>
<feature type="binding site" evidence="18">
    <location>
        <position position="184"/>
    </location>
    <ligand>
        <name>Zn(2+)</name>
        <dbReference type="ChEBI" id="CHEBI:29105"/>
    </ligand>
</feature>
<dbReference type="GO" id="GO:0000166">
    <property type="term" value="F:nucleotide binding"/>
    <property type="evidence" value="ECO:0007669"/>
    <property type="project" value="UniProtKB-KW"/>
</dbReference>
<feature type="binding site" evidence="18">
    <location>
        <position position="247"/>
    </location>
    <ligand>
        <name>Zn(2+)</name>
        <dbReference type="ChEBI" id="CHEBI:29105"/>
    </ligand>
</feature>
<proteinExistence type="inferred from homology"/>
<comment type="similarity">
    <text evidence="6 18">Belongs to the sugar phosphate cyclases superfamily. Dehydroquinate synthase family.</text>
</comment>
<comment type="subcellular location">
    <subcellularLocation>
        <location evidence="4 18">Cytoplasm</location>
    </subcellularLocation>
</comment>
<evidence type="ECO:0000259" key="20">
    <source>
        <dbReference type="Pfam" id="PF24621"/>
    </source>
</evidence>
<evidence type="ECO:0000256" key="6">
    <source>
        <dbReference type="ARBA" id="ARBA00005412"/>
    </source>
</evidence>
<feature type="binding site" evidence="18">
    <location>
        <position position="151"/>
    </location>
    <ligand>
        <name>NAD(+)</name>
        <dbReference type="ChEBI" id="CHEBI:57540"/>
    </ligand>
</feature>
<dbReference type="InterPro" id="IPR030960">
    <property type="entry name" value="DHQS/DOIS_N"/>
</dbReference>
<dbReference type="STRING" id="1122204.SAMN05421781_0698"/>
<evidence type="ECO:0000313" key="21">
    <source>
        <dbReference type="EMBL" id="SDW17038.1"/>
    </source>
</evidence>
<feature type="binding site" evidence="18">
    <location>
        <position position="264"/>
    </location>
    <ligand>
        <name>Zn(2+)</name>
        <dbReference type="ChEBI" id="CHEBI:29105"/>
    </ligand>
</feature>
<sequence>METVQIQAEKRSYPVMIGEGLRYQLADVLKETTAGKSRFLLVVDEAVDALYREETESQLARLLPVSTYVMPGGEQSKSVEELSRLWEFAAESEMDRKSVFVALGGGVAGDLTGFAAAGYMRGVDYIQLPTTLLAQDSSVGGKTGINLHAGKNLAGAFHPPLAVIYDTGTLHTLPDAEWRSGFAEMIKHAYLDGEAFLQDLKARVQSVEDMKSPEVASWIKRSIEVKARIVEEDEREQGVRAFLNLGHTLGHALEKEMGYGRITHGEGVAAGLWFALAVSNNEGAGHWDLEKEKAWLESLGYPVDAPGRLSADTIVESMKRDKKASHGEIHYVLLEKPGKPMTAKVEENTIRQLLDRYYK</sequence>
<dbReference type="EC" id="4.2.3.4" evidence="7 18"/>
<comment type="function">
    <text evidence="18">Catalyzes the conversion of 3-deoxy-D-arabino-heptulosonate 7-phosphate (DAHP) to dehydroquinate (DHQ).</text>
</comment>
<evidence type="ECO:0000313" key="22">
    <source>
        <dbReference type="Proteomes" id="UP000199488"/>
    </source>
</evidence>
<dbReference type="Gene3D" id="1.20.1090.10">
    <property type="entry name" value="Dehydroquinate synthase-like - alpha domain"/>
    <property type="match status" value="1"/>
</dbReference>
<evidence type="ECO:0000256" key="13">
    <source>
        <dbReference type="ARBA" id="ARBA00022833"/>
    </source>
</evidence>
<dbReference type="RefSeq" id="WP_091611197.1">
    <property type="nucleotide sequence ID" value="NZ_FNNC01000001.1"/>
</dbReference>
<evidence type="ECO:0000256" key="9">
    <source>
        <dbReference type="ARBA" id="ARBA00022490"/>
    </source>
</evidence>
<keyword evidence="13 18" id="KW-0862">Zinc</keyword>
<accession>A0A1H2RCU7</accession>
<dbReference type="UniPathway" id="UPA00053">
    <property type="reaction ID" value="UER00085"/>
</dbReference>
<evidence type="ECO:0000256" key="12">
    <source>
        <dbReference type="ARBA" id="ARBA00022741"/>
    </source>
</evidence>
<keyword evidence="16 18" id="KW-0456">Lyase</keyword>
<dbReference type="InterPro" id="IPR016037">
    <property type="entry name" value="DHQ_synth_AroB"/>
</dbReference>
<keyword evidence="10 18" id="KW-0028">Amino-acid biosynthesis</keyword>
<dbReference type="GO" id="GO:0046872">
    <property type="term" value="F:metal ion binding"/>
    <property type="evidence" value="ECO:0007669"/>
    <property type="project" value="UniProtKB-KW"/>
</dbReference>
<dbReference type="CDD" id="cd08195">
    <property type="entry name" value="DHQS"/>
    <property type="match status" value="1"/>
</dbReference>
<evidence type="ECO:0000256" key="8">
    <source>
        <dbReference type="ARBA" id="ARBA00017684"/>
    </source>
</evidence>
<feature type="domain" description="3-dehydroquinate synthase C-terminal" evidence="20">
    <location>
        <begin position="181"/>
        <end position="324"/>
    </location>
</feature>
<dbReference type="GO" id="GO:0008652">
    <property type="term" value="P:amino acid biosynthetic process"/>
    <property type="evidence" value="ECO:0007669"/>
    <property type="project" value="UniProtKB-KW"/>
</dbReference>
<comment type="caution">
    <text evidence="18">Lacks conserved residue(s) required for the propagation of feature annotation.</text>
</comment>
<keyword evidence="14 18" id="KW-0520">NAD</keyword>
<dbReference type="InterPro" id="IPR050071">
    <property type="entry name" value="Dehydroquinate_synthase"/>
</dbReference>
<evidence type="ECO:0000256" key="16">
    <source>
        <dbReference type="ARBA" id="ARBA00023239"/>
    </source>
</evidence>
<dbReference type="PANTHER" id="PTHR43622">
    <property type="entry name" value="3-DEHYDROQUINATE SYNTHASE"/>
    <property type="match status" value="1"/>
</dbReference>
<evidence type="ECO:0000256" key="17">
    <source>
        <dbReference type="ARBA" id="ARBA00023285"/>
    </source>
</evidence>
<evidence type="ECO:0000256" key="5">
    <source>
        <dbReference type="ARBA" id="ARBA00004661"/>
    </source>
</evidence>
<feature type="binding site" evidence="18">
    <location>
        <position position="142"/>
    </location>
    <ligand>
        <name>NAD(+)</name>
        <dbReference type="ChEBI" id="CHEBI:57540"/>
    </ligand>
</feature>
<name>A0A1H2RCU7_9BACI</name>